<keyword evidence="1" id="KW-0812">Transmembrane</keyword>
<evidence type="ECO:0000256" key="1">
    <source>
        <dbReference type="SAM" id="Phobius"/>
    </source>
</evidence>
<feature type="transmembrane region" description="Helical" evidence="1">
    <location>
        <begin position="79"/>
        <end position="100"/>
    </location>
</feature>
<dbReference type="Proteomes" id="UP001595379">
    <property type="component" value="Unassembled WGS sequence"/>
</dbReference>
<dbReference type="RefSeq" id="WP_343163438.1">
    <property type="nucleotide sequence ID" value="NZ_JBHRSV010000001.1"/>
</dbReference>
<protein>
    <submittedName>
        <fullName evidence="2">Uncharacterized protein</fullName>
    </submittedName>
</protein>
<accession>A0ABV6ZTV0</accession>
<feature type="transmembrane region" description="Helical" evidence="1">
    <location>
        <begin position="42"/>
        <end position="64"/>
    </location>
</feature>
<evidence type="ECO:0000313" key="2">
    <source>
        <dbReference type="EMBL" id="MFC2924857.1"/>
    </source>
</evidence>
<evidence type="ECO:0000313" key="3">
    <source>
        <dbReference type="Proteomes" id="UP001595379"/>
    </source>
</evidence>
<keyword evidence="1" id="KW-0472">Membrane</keyword>
<comment type="caution">
    <text evidence="2">The sequence shown here is derived from an EMBL/GenBank/DDBJ whole genome shotgun (WGS) entry which is preliminary data.</text>
</comment>
<feature type="transmembrane region" description="Helical" evidence="1">
    <location>
        <begin position="12"/>
        <end position="35"/>
    </location>
</feature>
<keyword evidence="1" id="KW-1133">Transmembrane helix</keyword>
<keyword evidence="3" id="KW-1185">Reference proteome</keyword>
<gene>
    <name evidence="2" type="ORF">ACFOOR_01920</name>
</gene>
<dbReference type="EMBL" id="JBHRSV010000001">
    <property type="protein sequence ID" value="MFC2924857.1"/>
    <property type="molecule type" value="Genomic_DNA"/>
</dbReference>
<proteinExistence type="predicted"/>
<name>A0ABV6ZTV0_9PROT</name>
<sequence length="107" mass="11801">MMESFFNDALDFARTGFAEVNAVQGLIVAIIAVLFMSQWSRWLAITAGAVVAHVALDILAPVFAESGPFRLPPVLEAGFWRYIGLLLVGYFIVIGVLFLLKRTLIRS</sequence>
<organism evidence="2 3">
    <name type="scientific">Hyphobacterium vulgare</name>
    <dbReference type="NCBI Taxonomy" id="1736751"/>
    <lineage>
        <taxon>Bacteria</taxon>
        <taxon>Pseudomonadati</taxon>
        <taxon>Pseudomonadota</taxon>
        <taxon>Alphaproteobacteria</taxon>
        <taxon>Maricaulales</taxon>
        <taxon>Maricaulaceae</taxon>
        <taxon>Hyphobacterium</taxon>
    </lineage>
</organism>
<reference evidence="3" key="1">
    <citation type="journal article" date="2019" name="Int. J. Syst. Evol. Microbiol.">
        <title>The Global Catalogue of Microorganisms (GCM) 10K type strain sequencing project: providing services to taxonomists for standard genome sequencing and annotation.</title>
        <authorList>
            <consortium name="The Broad Institute Genomics Platform"/>
            <consortium name="The Broad Institute Genome Sequencing Center for Infectious Disease"/>
            <person name="Wu L."/>
            <person name="Ma J."/>
        </authorList>
    </citation>
    <scope>NUCLEOTIDE SEQUENCE [LARGE SCALE GENOMIC DNA]</scope>
    <source>
        <strain evidence="3">KCTC 52487</strain>
    </source>
</reference>